<gene>
    <name evidence="2" type="ORF">ACFQ3N_01415</name>
</gene>
<dbReference type="InterPro" id="IPR011990">
    <property type="entry name" value="TPR-like_helical_dom_sf"/>
</dbReference>
<sequence length="462" mass="54974">MSDKQFVLYDHQKPIQLQAERVSLYMQSEIIEAVSENHDMYYLFFYKSHYLTAVKAKKVRRQSYVEFAFKKGMVYNAPHPFIHVLLSSNNPCKIVSYKPLLKKLDSNYTPQEKAFILTFFESFIPKKHLFNEIKSIFYVYRRNGQSFLGYQILRILMDFAPNHSLVKQLPKDSIFDKYAILYNDKSEEIFTKDSIYAEKILYNQKEDDHCFQQLVARLEKESRWIDLIALYSYKLTATPSNEYYHSLLTLLEQYAKENDMVNILEVINSQIPTFPPLKQDLFNKYVETHNTEKVVHMLNNQDLQLTESQVQTIGDMLDDTKAYSIHPEMLPTLLSPVMDEFPDKAQKFLHKYVILLMRTQELKHIKAILNPFKGNHKTHQLYRKIDTMHKLTDDLDQMQRLGELYYEFRQMESAIECFSWEMELKPNDPKPLQWLSKTYREMGMKHESDAYQQLCVNLQKRA</sequence>
<accession>A0ABW3LFB5</accession>
<keyword evidence="1" id="KW-0802">TPR repeat</keyword>
<organism evidence="2 3">
    <name type="scientific">Virgibacillus byunsanensis</name>
    <dbReference type="NCBI Taxonomy" id="570945"/>
    <lineage>
        <taxon>Bacteria</taxon>
        <taxon>Bacillati</taxon>
        <taxon>Bacillota</taxon>
        <taxon>Bacilli</taxon>
        <taxon>Bacillales</taxon>
        <taxon>Bacillaceae</taxon>
        <taxon>Virgibacillus</taxon>
    </lineage>
</organism>
<dbReference type="InterPro" id="IPR019734">
    <property type="entry name" value="TPR_rpt"/>
</dbReference>
<reference evidence="3" key="1">
    <citation type="journal article" date="2019" name="Int. J. Syst. Evol. Microbiol.">
        <title>The Global Catalogue of Microorganisms (GCM) 10K type strain sequencing project: providing services to taxonomists for standard genome sequencing and annotation.</title>
        <authorList>
            <consortium name="The Broad Institute Genomics Platform"/>
            <consortium name="The Broad Institute Genome Sequencing Center for Infectious Disease"/>
            <person name="Wu L."/>
            <person name="Ma J."/>
        </authorList>
    </citation>
    <scope>NUCLEOTIDE SEQUENCE [LARGE SCALE GENOMIC DNA]</scope>
    <source>
        <strain evidence="3">CCUG 56754</strain>
    </source>
</reference>
<protein>
    <recommendedName>
        <fullName evidence="4">Tetratricopeptide repeat protein</fullName>
    </recommendedName>
</protein>
<evidence type="ECO:0008006" key="4">
    <source>
        <dbReference type="Google" id="ProtNLM"/>
    </source>
</evidence>
<dbReference type="Gene3D" id="1.25.40.10">
    <property type="entry name" value="Tetratricopeptide repeat domain"/>
    <property type="match status" value="1"/>
</dbReference>
<name>A0ABW3LFB5_9BACI</name>
<proteinExistence type="predicted"/>
<comment type="caution">
    <text evidence="2">The sequence shown here is derived from an EMBL/GenBank/DDBJ whole genome shotgun (WGS) entry which is preliminary data.</text>
</comment>
<keyword evidence="3" id="KW-1185">Reference proteome</keyword>
<dbReference type="RefSeq" id="WP_390358859.1">
    <property type="nucleotide sequence ID" value="NZ_JBHTKJ010000005.1"/>
</dbReference>
<evidence type="ECO:0000313" key="3">
    <source>
        <dbReference type="Proteomes" id="UP001597040"/>
    </source>
</evidence>
<evidence type="ECO:0000256" key="1">
    <source>
        <dbReference type="PROSITE-ProRule" id="PRU00339"/>
    </source>
</evidence>
<dbReference type="SUPFAM" id="SSF48452">
    <property type="entry name" value="TPR-like"/>
    <property type="match status" value="1"/>
</dbReference>
<feature type="repeat" description="TPR" evidence="1">
    <location>
        <begin position="395"/>
        <end position="428"/>
    </location>
</feature>
<dbReference type="Proteomes" id="UP001597040">
    <property type="component" value="Unassembled WGS sequence"/>
</dbReference>
<dbReference type="PROSITE" id="PS50005">
    <property type="entry name" value="TPR"/>
    <property type="match status" value="1"/>
</dbReference>
<dbReference type="EMBL" id="JBHTKJ010000005">
    <property type="protein sequence ID" value="MFD1037086.1"/>
    <property type="molecule type" value="Genomic_DNA"/>
</dbReference>
<evidence type="ECO:0000313" key="2">
    <source>
        <dbReference type="EMBL" id="MFD1037086.1"/>
    </source>
</evidence>